<dbReference type="Proteomes" id="UP000032180">
    <property type="component" value="Chromosome 4"/>
</dbReference>
<dbReference type="Gramene" id="LPERR04G06880.1">
    <property type="protein sequence ID" value="LPERR04G06880.1"/>
    <property type="gene ID" value="LPERR04G06880"/>
</dbReference>
<organism evidence="1 2">
    <name type="scientific">Leersia perrieri</name>
    <dbReference type="NCBI Taxonomy" id="77586"/>
    <lineage>
        <taxon>Eukaryota</taxon>
        <taxon>Viridiplantae</taxon>
        <taxon>Streptophyta</taxon>
        <taxon>Embryophyta</taxon>
        <taxon>Tracheophyta</taxon>
        <taxon>Spermatophyta</taxon>
        <taxon>Magnoliopsida</taxon>
        <taxon>Liliopsida</taxon>
        <taxon>Poales</taxon>
        <taxon>Poaceae</taxon>
        <taxon>BOP clade</taxon>
        <taxon>Oryzoideae</taxon>
        <taxon>Oryzeae</taxon>
        <taxon>Oryzinae</taxon>
        <taxon>Leersia</taxon>
    </lineage>
</organism>
<reference evidence="1" key="3">
    <citation type="submission" date="2015-04" db="UniProtKB">
        <authorList>
            <consortium name="EnsemblPlants"/>
        </authorList>
    </citation>
    <scope>IDENTIFICATION</scope>
</reference>
<keyword evidence="2" id="KW-1185">Reference proteome</keyword>
<reference evidence="2" key="2">
    <citation type="submission" date="2013-12" db="EMBL/GenBank/DDBJ databases">
        <authorList>
            <person name="Yu Y."/>
            <person name="Lee S."/>
            <person name="de Baynast K."/>
            <person name="Wissotski M."/>
            <person name="Liu L."/>
            <person name="Talag J."/>
            <person name="Goicoechea J."/>
            <person name="Angelova A."/>
            <person name="Jetty R."/>
            <person name="Kudrna D."/>
            <person name="Golser W."/>
            <person name="Rivera L."/>
            <person name="Zhang J."/>
            <person name="Wing R."/>
        </authorList>
    </citation>
    <scope>NUCLEOTIDE SEQUENCE</scope>
</reference>
<dbReference type="EnsemblPlants" id="LPERR04G06880.1">
    <property type="protein sequence ID" value="LPERR04G06880.1"/>
    <property type="gene ID" value="LPERR04G06880"/>
</dbReference>
<proteinExistence type="predicted"/>
<dbReference type="AlphaFoldDB" id="A0A0D9W434"/>
<evidence type="ECO:0000313" key="2">
    <source>
        <dbReference type="Proteomes" id="UP000032180"/>
    </source>
</evidence>
<name>A0A0D9W434_9ORYZ</name>
<dbReference type="HOGENOM" id="CLU_3109293_0_0_1"/>
<protein>
    <submittedName>
        <fullName evidence="1">Uncharacterized protein</fullName>
    </submittedName>
</protein>
<reference evidence="1 2" key="1">
    <citation type="submission" date="2012-08" db="EMBL/GenBank/DDBJ databases">
        <title>Oryza genome evolution.</title>
        <authorList>
            <person name="Wing R.A."/>
        </authorList>
    </citation>
    <scope>NUCLEOTIDE SEQUENCE</scope>
</reference>
<evidence type="ECO:0000313" key="1">
    <source>
        <dbReference type="EnsemblPlants" id="LPERR04G06880.1"/>
    </source>
</evidence>
<sequence length="51" mass="5707">MGSLVTGTTYFLSRRKKLIICSCNVQNLNTTMLVPQLKENPAHIAKDSTRL</sequence>
<accession>A0A0D9W434</accession>